<keyword evidence="1" id="KW-0812">Transmembrane</keyword>
<reference evidence="3" key="1">
    <citation type="submission" date="2016-10" db="EMBL/GenBank/DDBJ databases">
        <authorList>
            <person name="Varghese N."/>
            <person name="Submissions S."/>
        </authorList>
    </citation>
    <scope>NUCLEOTIDE SEQUENCE [LARGE SCALE GENOMIC DNA]</scope>
    <source>
        <strain evidence="3">DSM 23445</strain>
    </source>
</reference>
<evidence type="ECO:0000256" key="1">
    <source>
        <dbReference type="SAM" id="Phobius"/>
    </source>
</evidence>
<keyword evidence="1" id="KW-1133">Transmembrane helix</keyword>
<evidence type="ECO:0000313" key="2">
    <source>
        <dbReference type="EMBL" id="SFU16243.1"/>
    </source>
</evidence>
<keyword evidence="1" id="KW-0472">Membrane</keyword>
<gene>
    <name evidence="2" type="ORF">SAMN04489724_4528</name>
</gene>
<keyword evidence="3" id="KW-1185">Reference proteome</keyword>
<evidence type="ECO:0000313" key="3">
    <source>
        <dbReference type="Proteomes" id="UP000199673"/>
    </source>
</evidence>
<protein>
    <recommendedName>
        <fullName evidence="4">PEP-CTERM protein-sorting domain-containing protein</fullName>
    </recommendedName>
</protein>
<accession>A0A1I7DX62</accession>
<dbReference type="AlphaFoldDB" id="A0A1I7DX62"/>
<organism evidence="2 3">
    <name type="scientific">Algoriphagus locisalis</name>
    <dbReference type="NCBI Taxonomy" id="305507"/>
    <lineage>
        <taxon>Bacteria</taxon>
        <taxon>Pseudomonadati</taxon>
        <taxon>Bacteroidota</taxon>
        <taxon>Cytophagia</taxon>
        <taxon>Cytophagales</taxon>
        <taxon>Cyclobacteriaceae</taxon>
        <taxon>Algoriphagus</taxon>
    </lineage>
</organism>
<feature type="transmembrane region" description="Helical" evidence="1">
    <location>
        <begin position="28"/>
        <end position="45"/>
    </location>
</feature>
<sequence length="55" mass="5957">MNKVRIIGLVMIVIGILVILAPRNDLTGFITGALFGGGIVLLATGKTRWSKDYRN</sequence>
<evidence type="ECO:0008006" key="4">
    <source>
        <dbReference type="Google" id="ProtNLM"/>
    </source>
</evidence>
<dbReference type="Proteomes" id="UP000199673">
    <property type="component" value="Unassembled WGS sequence"/>
</dbReference>
<feature type="transmembrane region" description="Helical" evidence="1">
    <location>
        <begin position="5"/>
        <end position="22"/>
    </location>
</feature>
<dbReference type="EMBL" id="FPBF01000008">
    <property type="protein sequence ID" value="SFU16243.1"/>
    <property type="molecule type" value="Genomic_DNA"/>
</dbReference>
<dbReference type="RefSeq" id="WP_170857138.1">
    <property type="nucleotide sequence ID" value="NZ_FPBF01000008.1"/>
</dbReference>
<name>A0A1I7DX62_9BACT</name>
<proteinExistence type="predicted"/>